<reference evidence="1" key="3">
    <citation type="submission" date="2020-06" db="EMBL/GenBank/DDBJ databases">
        <title>Helianthus annuus Genome sequencing and assembly Release 2.</title>
        <authorList>
            <person name="Gouzy J."/>
            <person name="Langlade N."/>
            <person name="Munos S."/>
        </authorList>
    </citation>
    <scope>NUCLEOTIDE SEQUENCE</scope>
    <source>
        <tissue evidence="1">Leaves</tissue>
    </source>
</reference>
<proteinExistence type="predicted"/>
<reference evidence="2" key="2">
    <citation type="submission" date="2017-02" db="EMBL/GenBank/DDBJ databases">
        <title>Sunflower complete genome.</title>
        <authorList>
            <person name="Langlade N."/>
            <person name="Munos S."/>
        </authorList>
    </citation>
    <scope>NUCLEOTIDE SEQUENCE [LARGE SCALE GENOMIC DNA]</scope>
    <source>
        <tissue evidence="2">Leaves</tissue>
    </source>
</reference>
<keyword evidence="3" id="KW-1185">Reference proteome</keyword>
<name>A0A251U9C8_HELAN</name>
<dbReference type="Proteomes" id="UP000215914">
    <property type="component" value="Chromosome 8"/>
</dbReference>
<reference evidence="1 3" key="1">
    <citation type="journal article" date="2017" name="Nature">
        <title>The sunflower genome provides insights into oil metabolism, flowering and Asterid evolution.</title>
        <authorList>
            <person name="Badouin H."/>
            <person name="Gouzy J."/>
            <person name="Grassa C.J."/>
            <person name="Murat F."/>
            <person name="Staton S.E."/>
            <person name="Cottret L."/>
            <person name="Lelandais-Briere C."/>
            <person name="Owens G.L."/>
            <person name="Carrere S."/>
            <person name="Mayjonade B."/>
            <person name="Legrand L."/>
            <person name="Gill N."/>
            <person name="Kane N.C."/>
            <person name="Bowers J.E."/>
            <person name="Hubner S."/>
            <person name="Bellec A."/>
            <person name="Berard A."/>
            <person name="Berges H."/>
            <person name="Blanchet N."/>
            <person name="Boniface M.C."/>
            <person name="Brunel D."/>
            <person name="Catrice O."/>
            <person name="Chaidir N."/>
            <person name="Claudel C."/>
            <person name="Donnadieu C."/>
            <person name="Faraut T."/>
            <person name="Fievet G."/>
            <person name="Helmstetter N."/>
            <person name="King M."/>
            <person name="Knapp S.J."/>
            <person name="Lai Z."/>
            <person name="Le Paslier M.C."/>
            <person name="Lippi Y."/>
            <person name="Lorenzon L."/>
            <person name="Mandel J.R."/>
            <person name="Marage G."/>
            <person name="Marchand G."/>
            <person name="Marquand E."/>
            <person name="Bret-Mestries E."/>
            <person name="Morien E."/>
            <person name="Nambeesan S."/>
            <person name="Nguyen T."/>
            <person name="Pegot-Espagnet P."/>
            <person name="Pouilly N."/>
            <person name="Raftis F."/>
            <person name="Sallet E."/>
            <person name="Schiex T."/>
            <person name="Thomas J."/>
            <person name="Vandecasteele C."/>
            <person name="Vares D."/>
            <person name="Vear F."/>
            <person name="Vautrin S."/>
            <person name="Crespi M."/>
            <person name="Mangin B."/>
            <person name="Burke J.M."/>
            <person name="Salse J."/>
            <person name="Munos S."/>
            <person name="Vincourt P."/>
            <person name="Rieseberg L.H."/>
            <person name="Langlade N.B."/>
        </authorList>
    </citation>
    <scope>NUCLEOTIDE SEQUENCE [LARGE SCALE GENOMIC DNA]</scope>
    <source>
        <strain evidence="3">cv. SF193</strain>
        <tissue evidence="1">Leaves</tissue>
    </source>
</reference>
<dbReference type="Gramene" id="mRNA:HanXRQr2_Chr08g0360971">
    <property type="protein sequence ID" value="CDS:HanXRQr2_Chr08g0360971.1"/>
    <property type="gene ID" value="HanXRQr2_Chr08g0360971"/>
</dbReference>
<gene>
    <name evidence="2" type="ORF">HannXRQ_Chr08g0237401</name>
    <name evidence="1" type="ORF">HanXRQr2_Chr08g0360971</name>
</gene>
<dbReference type="EMBL" id="MNCJ02000323">
    <property type="protein sequence ID" value="KAF5797212.1"/>
    <property type="molecule type" value="Genomic_DNA"/>
</dbReference>
<dbReference type="AlphaFoldDB" id="A0A251U9C8"/>
<accession>A0A251U9C8</accession>
<sequence>MKRLDQGETAWREAEAARMQGVAAWMSDETARGQVIAAWMCSGLNSDYRGLEWGKAARL</sequence>
<dbReference type="EMBL" id="CM007897">
    <property type="protein sequence ID" value="OTG19734.1"/>
    <property type="molecule type" value="Genomic_DNA"/>
</dbReference>
<dbReference type="InParanoid" id="A0A251U9C8"/>
<evidence type="ECO:0000313" key="1">
    <source>
        <dbReference type="EMBL" id="KAF5797212.1"/>
    </source>
</evidence>
<evidence type="ECO:0000313" key="2">
    <source>
        <dbReference type="EMBL" id="OTG19734.1"/>
    </source>
</evidence>
<protein>
    <submittedName>
        <fullName evidence="2">Uncharacterized protein</fullName>
    </submittedName>
</protein>
<evidence type="ECO:0000313" key="3">
    <source>
        <dbReference type="Proteomes" id="UP000215914"/>
    </source>
</evidence>
<organism evidence="2 3">
    <name type="scientific">Helianthus annuus</name>
    <name type="common">Common sunflower</name>
    <dbReference type="NCBI Taxonomy" id="4232"/>
    <lineage>
        <taxon>Eukaryota</taxon>
        <taxon>Viridiplantae</taxon>
        <taxon>Streptophyta</taxon>
        <taxon>Embryophyta</taxon>
        <taxon>Tracheophyta</taxon>
        <taxon>Spermatophyta</taxon>
        <taxon>Magnoliopsida</taxon>
        <taxon>eudicotyledons</taxon>
        <taxon>Gunneridae</taxon>
        <taxon>Pentapetalae</taxon>
        <taxon>asterids</taxon>
        <taxon>campanulids</taxon>
        <taxon>Asterales</taxon>
        <taxon>Asteraceae</taxon>
        <taxon>Asteroideae</taxon>
        <taxon>Heliantheae alliance</taxon>
        <taxon>Heliantheae</taxon>
        <taxon>Helianthus</taxon>
    </lineage>
</organism>